<reference evidence="1 2" key="1">
    <citation type="journal article" date="2019" name="Nat. Ecol. Evol.">
        <title>Megaphylogeny resolves global patterns of mushroom evolution.</title>
        <authorList>
            <person name="Varga T."/>
            <person name="Krizsan K."/>
            <person name="Foldi C."/>
            <person name="Dima B."/>
            <person name="Sanchez-Garcia M."/>
            <person name="Sanchez-Ramirez S."/>
            <person name="Szollosi G.J."/>
            <person name="Szarkandi J.G."/>
            <person name="Papp V."/>
            <person name="Albert L."/>
            <person name="Andreopoulos W."/>
            <person name="Angelini C."/>
            <person name="Antonin V."/>
            <person name="Barry K.W."/>
            <person name="Bougher N.L."/>
            <person name="Buchanan P."/>
            <person name="Buyck B."/>
            <person name="Bense V."/>
            <person name="Catcheside P."/>
            <person name="Chovatia M."/>
            <person name="Cooper J."/>
            <person name="Damon W."/>
            <person name="Desjardin D."/>
            <person name="Finy P."/>
            <person name="Geml J."/>
            <person name="Haridas S."/>
            <person name="Hughes K."/>
            <person name="Justo A."/>
            <person name="Karasinski D."/>
            <person name="Kautmanova I."/>
            <person name="Kiss B."/>
            <person name="Kocsube S."/>
            <person name="Kotiranta H."/>
            <person name="LaButti K.M."/>
            <person name="Lechner B.E."/>
            <person name="Liimatainen K."/>
            <person name="Lipzen A."/>
            <person name="Lukacs Z."/>
            <person name="Mihaltcheva S."/>
            <person name="Morgado L.N."/>
            <person name="Niskanen T."/>
            <person name="Noordeloos M.E."/>
            <person name="Ohm R.A."/>
            <person name="Ortiz-Santana B."/>
            <person name="Ovrebo C."/>
            <person name="Racz N."/>
            <person name="Riley R."/>
            <person name="Savchenko A."/>
            <person name="Shiryaev A."/>
            <person name="Soop K."/>
            <person name="Spirin V."/>
            <person name="Szebenyi C."/>
            <person name="Tomsovsky M."/>
            <person name="Tulloss R.E."/>
            <person name="Uehling J."/>
            <person name="Grigoriev I.V."/>
            <person name="Vagvolgyi C."/>
            <person name="Papp T."/>
            <person name="Martin F.M."/>
            <person name="Miettinen O."/>
            <person name="Hibbett D.S."/>
            <person name="Nagy L.G."/>
        </authorList>
    </citation>
    <scope>NUCLEOTIDE SEQUENCE [LARGE SCALE GENOMIC DNA]</scope>
    <source>
        <strain evidence="1 2">NL-1719</strain>
    </source>
</reference>
<accession>A0ACD3B5I5</accession>
<keyword evidence="2" id="KW-1185">Reference proteome</keyword>
<gene>
    <name evidence="1" type="ORF">BDN72DRAFT_212744</name>
</gene>
<organism evidence="1 2">
    <name type="scientific">Pluteus cervinus</name>
    <dbReference type="NCBI Taxonomy" id="181527"/>
    <lineage>
        <taxon>Eukaryota</taxon>
        <taxon>Fungi</taxon>
        <taxon>Dikarya</taxon>
        <taxon>Basidiomycota</taxon>
        <taxon>Agaricomycotina</taxon>
        <taxon>Agaricomycetes</taxon>
        <taxon>Agaricomycetidae</taxon>
        <taxon>Agaricales</taxon>
        <taxon>Pluteineae</taxon>
        <taxon>Pluteaceae</taxon>
        <taxon>Pluteus</taxon>
    </lineage>
</organism>
<name>A0ACD3B5I5_9AGAR</name>
<evidence type="ECO:0000313" key="1">
    <source>
        <dbReference type="EMBL" id="TFK73239.1"/>
    </source>
</evidence>
<protein>
    <submittedName>
        <fullName evidence="1">PLC-like phosphodiesterase</fullName>
    </submittedName>
</protein>
<dbReference type="Proteomes" id="UP000308600">
    <property type="component" value="Unassembled WGS sequence"/>
</dbReference>
<proteinExistence type="predicted"/>
<evidence type="ECO:0000313" key="2">
    <source>
        <dbReference type="Proteomes" id="UP000308600"/>
    </source>
</evidence>
<dbReference type="EMBL" id="ML208277">
    <property type="protein sequence ID" value="TFK73239.1"/>
    <property type="molecule type" value="Genomic_DNA"/>
</dbReference>
<sequence length="449" mass="49428">MGWGGRIVLVNGTPYTWERTDLKSHQMEAWTFPVSIAPKSSSTIYLEWDEGILLNESKDTGDVTYQLAGTSSSFQVLGRSDGHHKYHLQIYLSGMETQNHPRGYVFDLGFIHNGDVNFILSGKEGNFCSINPPIDWMHSFLPTLGSRTLREICIPGSHDAGMSTRSGGTAFAVKDNVITQTGPVSFQLQAGSRYFDLRPAISAGHYVAGHYSYVDPLKSWQGGNGQSFDDVISQINDFTSRNRELVIVDLSHDLNTDVGNSSYRALTQDEWNTLLDKFKNQLQHLYVAPDPVNIDLSTLRLGDIISTQPAVIVIVRADNRSVNIDAYNSSGFYRSSQLNIYNSYSNSPDLDTMSTDQYKKMAAQRTSPDSGLFLLSWTLTQDAADAIGSVVSVKHSILDLAKIANPAIYKSLLAQCTSNCFPNVLYIDGMDSSDITALAMAVNNSTVIG</sequence>